<organism evidence="12">
    <name type="scientific">Caldithrix abyssi</name>
    <dbReference type="NCBI Taxonomy" id="187145"/>
    <lineage>
        <taxon>Bacteria</taxon>
        <taxon>Pseudomonadati</taxon>
        <taxon>Calditrichota</taxon>
        <taxon>Calditrichia</taxon>
        <taxon>Calditrichales</taxon>
        <taxon>Calditrichaceae</taxon>
        <taxon>Caldithrix</taxon>
    </lineage>
</organism>
<dbReference type="GO" id="GO:0000166">
    <property type="term" value="F:nucleotide binding"/>
    <property type="evidence" value="ECO:0007669"/>
    <property type="project" value="UniProtKB-KW"/>
</dbReference>
<evidence type="ECO:0000256" key="4">
    <source>
        <dbReference type="ARBA" id="ARBA00022741"/>
    </source>
</evidence>
<comment type="catalytic activity">
    <reaction evidence="9 10">
        <text>XTP + H2O = XMP + diphosphate + H(+)</text>
        <dbReference type="Rhea" id="RHEA:28610"/>
        <dbReference type="ChEBI" id="CHEBI:15377"/>
        <dbReference type="ChEBI" id="CHEBI:15378"/>
        <dbReference type="ChEBI" id="CHEBI:33019"/>
        <dbReference type="ChEBI" id="CHEBI:57464"/>
        <dbReference type="ChEBI" id="CHEBI:61314"/>
        <dbReference type="EC" id="3.6.1.66"/>
    </reaction>
</comment>
<comment type="cofactor">
    <cofactor evidence="10">
        <name>Mg(2+)</name>
        <dbReference type="ChEBI" id="CHEBI:18420"/>
    </cofactor>
    <text evidence="10">Binds 1 Mg(2+) ion per subunit.</text>
</comment>
<evidence type="ECO:0000313" key="12">
    <source>
        <dbReference type="EMBL" id="HHJ53189.1"/>
    </source>
</evidence>
<comment type="caution">
    <text evidence="10">Lacks conserved residue(s) required for the propagation of feature annotation.</text>
</comment>
<feature type="binding site" evidence="10">
    <location>
        <position position="175"/>
    </location>
    <ligand>
        <name>substrate</name>
    </ligand>
</feature>
<proteinExistence type="inferred from homology"/>
<evidence type="ECO:0000256" key="6">
    <source>
        <dbReference type="ARBA" id="ARBA00022842"/>
    </source>
</evidence>
<dbReference type="Gene3D" id="3.90.950.10">
    <property type="match status" value="1"/>
</dbReference>
<comment type="subunit">
    <text evidence="2 10">Homodimer.</text>
</comment>
<dbReference type="PANTHER" id="PTHR11067:SF9">
    <property type="entry name" value="INOSINE TRIPHOSPHATE PYROPHOSPHATASE"/>
    <property type="match status" value="1"/>
</dbReference>
<feature type="binding site" evidence="10">
    <location>
        <position position="71"/>
    </location>
    <ligand>
        <name>substrate</name>
    </ligand>
</feature>
<dbReference type="SUPFAM" id="SSF52972">
    <property type="entry name" value="ITPase-like"/>
    <property type="match status" value="1"/>
</dbReference>
<keyword evidence="5 10" id="KW-0378">Hydrolase</keyword>
<evidence type="ECO:0000256" key="7">
    <source>
        <dbReference type="ARBA" id="ARBA00023080"/>
    </source>
</evidence>
<evidence type="ECO:0000256" key="10">
    <source>
        <dbReference type="HAMAP-Rule" id="MF_01405"/>
    </source>
</evidence>
<comment type="similarity">
    <text evidence="1 10 11">Belongs to the HAM1 NTPase family.</text>
</comment>
<keyword evidence="3 10" id="KW-0479">Metal-binding</keyword>
<evidence type="ECO:0000256" key="8">
    <source>
        <dbReference type="ARBA" id="ARBA00051875"/>
    </source>
</evidence>
<dbReference type="NCBIfam" id="NF011397">
    <property type="entry name" value="PRK14822.1"/>
    <property type="match status" value="1"/>
</dbReference>
<dbReference type="GO" id="GO:0046872">
    <property type="term" value="F:metal ion binding"/>
    <property type="evidence" value="ECO:0007669"/>
    <property type="project" value="UniProtKB-KW"/>
</dbReference>
<dbReference type="FunFam" id="3.90.950.10:FF:000001">
    <property type="entry name" value="dITP/XTP pyrophosphatase"/>
    <property type="match status" value="1"/>
</dbReference>
<dbReference type="InterPro" id="IPR029001">
    <property type="entry name" value="ITPase-like_fam"/>
</dbReference>
<dbReference type="GO" id="GO:0005829">
    <property type="term" value="C:cytosol"/>
    <property type="evidence" value="ECO:0007669"/>
    <property type="project" value="TreeGrafter"/>
</dbReference>
<dbReference type="GO" id="GO:0009117">
    <property type="term" value="P:nucleotide metabolic process"/>
    <property type="evidence" value="ECO:0007669"/>
    <property type="project" value="UniProtKB-KW"/>
</dbReference>
<evidence type="ECO:0000256" key="1">
    <source>
        <dbReference type="ARBA" id="ARBA00008023"/>
    </source>
</evidence>
<keyword evidence="7 10" id="KW-0546">Nucleotide metabolism</keyword>
<dbReference type="GO" id="GO:0009146">
    <property type="term" value="P:purine nucleoside triphosphate catabolic process"/>
    <property type="evidence" value="ECO:0007669"/>
    <property type="project" value="UniProtKB-UniRule"/>
</dbReference>
<dbReference type="GO" id="GO:0035870">
    <property type="term" value="F:dITP diphosphatase activity"/>
    <property type="evidence" value="ECO:0007669"/>
    <property type="project" value="UniProtKB-UniRule"/>
</dbReference>
<dbReference type="EMBL" id="DROD01000534">
    <property type="protein sequence ID" value="HHJ53189.1"/>
    <property type="molecule type" value="Genomic_DNA"/>
</dbReference>
<name>A0A7V5UFD3_CALAY</name>
<evidence type="ECO:0000256" key="2">
    <source>
        <dbReference type="ARBA" id="ARBA00011738"/>
    </source>
</evidence>
<feature type="binding site" evidence="10">
    <location>
        <position position="70"/>
    </location>
    <ligand>
        <name>Mg(2+)</name>
        <dbReference type="ChEBI" id="CHEBI:18420"/>
    </ligand>
</feature>
<feature type="binding site" evidence="10">
    <location>
        <begin position="8"/>
        <end position="13"/>
    </location>
    <ligand>
        <name>substrate</name>
    </ligand>
</feature>
<dbReference type="GO" id="GO:0036222">
    <property type="term" value="F:XTP diphosphatase activity"/>
    <property type="evidence" value="ECO:0007669"/>
    <property type="project" value="UniProtKB-UniRule"/>
</dbReference>
<dbReference type="CDD" id="cd00515">
    <property type="entry name" value="HAM1"/>
    <property type="match status" value="1"/>
</dbReference>
<keyword evidence="4 10" id="KW-0547">Nucleotide-binding</keyword>
<dbReference type="GO" id="GO:0036220">
    <property type="term" value="F:ITP diphosphatase activity"/>
    <property type="evidence" value="ECO:0007669"/>
    <property type="project" value="UniProtKB-UniRule"/>
</dbReference>
<evidence type="ECO:0000256" key="5">
    <source>
        <dbReference type="ARBA" id="ARBA00022801"/>
    </source>
</evidence>
<feature type="binding site" evidence="10">
    <location>
        <begin position="152"/>
        <end position="155"/>
    </location>
    <ligand>
        <name>substrate</name>
    </ligand>
</feature>
<comment type="catalytic activity">
    <reaction evidence="10">
        <text>ITP + H2O = IMP + diphosphate + H(+)</text>
        <dbReference type="Rhea" id="RHEA:29399"/>
        <dbReference type="ChEBI" id="CHEBI:15377"/>
        <dbReference type="ChEBI" id="CHEBI:15378"/>
        <dbReference type="ChEBI" id="CHEBI:33019"/>
        <dbReference type="ChEBI" id="CHEBI:58053"/>
        <dbReference type="ChEBI" id="CHEBI:61402"/>
        <dbReference type="EC" id="3.6.1.66"/>
    </reaction>
</comment>
<feature type="active site" description="Proton acceptor" evidence="10">
    <location>
        <position position="70"/>
    </location>
</feature>
<comment type="catalytic activity">
    <reaction evidence="8 10">
        <text>dITP + H2O = dIMP + diphosphate + H(+)</text>
        <dbReference type="Rhea" id="RHEA:28342"/>
        <dbReference type="ChEBI" id="CHEBI:15377"/>
        <dbReference type="ChEBI" id="CHEBI:15378"/>
        <dbReference type="ChEBI" id="CHEBI:33019"/>
        <dbReference type="ChEBI" id="CHEBI:61194"/>
        <dbReference type="ChEBI" id="CHEBI:61382"/>
        <dbReference type="EC" id="3.6.1.66"/>
    </reaction>
</comment>
<evidence type="ECO:0000256" key="11">
    <source>
        <dbReference type="RuleBase" id="RU003781"/>
    </source>
</evidence>
<dbReference type="AlphaFoldDB" id="A0A7V5UFD3"/>
<accession>A0A7V5UFD3</accession>
<gene>
    <name evidence="12" type="ORF">ENJ89_08340</name>
</gene>
<dbReference type="InterPro" id="IPR002637">
    <property type="entry name" value="RdgB/HAM1"/>
</dbReference>
<feature type="binding site" evidence="10">
    <location>
        <begin position="180"/>
        <end position="181"/>
    </location>
    <ligand>
        <name>substrate</name>
    </ligand>
</feature>
<sequence length="196" mass="22142">MFTLLIATKNRHKLNEISTILVNRPIELKSLADFDNSPEIIENGQTFRENAAIKADTCFEYFHLPAMGDDSGLEVPALGNEPGVFSARYAGADTNDLKNNLYLLDKMKGLTGEQRRARFVCTICYRDEGHREFFTGTTEGYILEEFRGQSGFGYDPIFYIPEIGKTYAELSMEEKNAISHRGKAMIKFAAFLDKIT</sequence>
<dbReference type="Pfam" id="PF01725">
    <property type="entry name" value="Ham1p_like"/>
    <property type="match status" value="1"/>
</dbReference>
<dbReference type="NCBIfam" id="TIGR00042">
    <property type="entry name" value="RdgB/HAM1 family non-canonical purine NTP pyrophosphatase"/>
    <property type="match status" value="1"/>
</dbReference>
<evidence type="ECO:0000256" key="3">
    <source>
        <dbReference type="ARBA" id="ARBA00022723"/>
    </source>
</evidence>
<reference evidence="12" key="1">
    <citation type="journal article" date="2020" name="mSystems">
        <title>Genome- and Community-Level Interaction Insights into Carbon Utilization and Element Cycling Functions of Hydrothermarchaeota in Hydrothermal Sediment.</title>
        <authorList>
            <person name="Zhou Z."/>
            <person name="Liu Y."/>
            <person name="Xu W."/>
            <person name="Pan J."/>
            <person name="Luo Z.H."/>
            <person name="Li M."/>
        </authorList>
    </citation>
    <scope>NUCLEOTIDE SEQUENCE [LARGE SCALE GENOMIC DNA]</scope>
    <source>
        <strain evidence="12">HyVt-527</strain>
    </source>
</reference>
<dbReference type="EC" id="3.6.1.66" evidence="10"/>
<dbReference type="HAMAP" id="MF_01405">
    <property type="entry name" value="Non_canon_purine_NTPase"/>
    <property type="match status" value="1"/>
</dbReference>
<dbReference type="PANTHER" id="PTHR11067">
    <property type="entry name" value="INOSINE TRIPHOSPHATE PYROPHOSPHATASE/HAM1 PROTEIN"/>
    <property type="match status" value="1"/>
</dbReference>
<dbReference type="GO" id="GO:0017111">
    <property type="term" value="F:ribonucleoside triphosphate phosphatase activity"/>
    <property type="evidence" value="ECO:0007669"/>
    <property type="project" value="InterPro"/>
</dbReference>
<comment type="caution">
    <text evidence="12">The sequence shown here is derived from an EMBL/GenBank/DDBJ whole genome shotgun (WGS) entry which is preliminary data.</text>
</comment>
<dbReference type="Proteomes" id="UP000886124">
    <property type="component" value="Unassembled WGS sequence"/>
</dbReference>
<evidence type="ECO:0000256" key="9">
    <source>
        <dbReference type="ARBA" id="ARBA00052017"/>
    </source>
</evidence>
<protein>
    <recommendedName>
        <fullName evidence="10">dITP/XTP pyrophosphatase</fullName>
        <ecNumber evidence="10">3.6.1.66</ecNumber>
    </recommendedName>
    <alternativeName>
        <fullName evidence="10">Non-canonical purine NTP pyrophosphatase</fullName>
    </alternativeName>
    <alternativeName>
        <fullName evidence="10">Non-standard purine NTP pyrophosphatase</fullName>
    </alternativeName>
    <alternativeName>
        <fullName evidence="10">Nucleoside-triphosphate diphosphatase</fullName>
    </alternativeName>
    <alternativeName>
        <fullName evidence="10">Nucleoside-triphosphate pyrophosphatase</fullName>
        <shortName evidence="10">NTPase</shortName>
    </alternativeName>
</protein>
<comment type="function">
    <text evidence="10">Pyrophosphatase that catalyzes the hydrolysis of nucleoside triphosphates to their monophosphate derivatives, with a high preference for the non-canonical purine nucleotides XTP (xanthosine triphosphate), dITP (deoxyinosine triphosphate) and ITP. Seems to function as a house-cleaning enzyme that removes non-canonical purine nucleotides from the nucleotide pool, thus preventing their incorporation into DNA/RNA and avoiding chromosomal lesions.</text>
</comment>
<dbReference type="InterPro" id="IPR020922">
    <property type="entry name" value="dITP/XTP_pyrophosphatase"/>
</dbReference>
<keyword evidence="6 10" id="KW-0460">Magnesium</keyword>